<dbReference type="EMBL" id="QOKV01000009">
    <property type="protein sequence ID" value="KAA0684984.1"/>
    <property type="molecule type" value="Genomic_DNA"/>
</dbReference>
<organism evidence="2 3">
    <name type="scientific">Azospirillum brasilense</name>
    <dbReference type="NCBI Taxonomy" id="192"/>
    <lineage>
        <taxon>Bacteria</taxon>
        <taxon>Pseudomonadati</taxon>
        <taxon>Pseudomonadota</taxon>
        <taxon>Alphaproteobacteria</taxon>
        <taxon>Rhodospirillales</taxon>
        <taxon>Azospirillaceae</taxon>
        <taxon>Azospirillum</taxon>
    </lineage>
</organism>
<keyword evidence="1" id="KW-0472">Membrane</keyword>
<dbReference type="RefSeq" id="WP_149165692.1">
    <property type="nucleotide sequence ID" value="NZ_QOKV01000009.1"/>
</dbReference>
<comment type="caution">
    <text evidence="2">The sequence shown here is derived from an EMBL/GenBank/DDBJ whole genome shotgun (WGS) entry which is preliminary data.</text>
</comment>
<feature type="transmembrane region" description="Helical" evidence="1">
    <location>
        <begin position="6"/>
        <end position="29"/>
    </location>
</feature>
<keyword evidence="1" id="KW-1133">Transmembrane helix</keyword>
<protein>
    <submittedName>
        <fullName evidence="2">Uncharacterized protein</fullName>
    </submittedName>
</protein>
<dbReference type="AlphaFoldDB" id="A0A6L3AZZ3"/>
<accession>A0A6L3AZZ3</accession>
<sequence length="104" mass="11099">MNRGDVAILAVAILAAAILAAAILVIVAAEAVELRAGRTPDADGCPFGDRRHAAGRVDARTTVLVESVEAGDLRWGQVAAEFGEAFGEDLPRMHRHLNRLRLVF</sequence>
<reference evidence="2 3" key="1">
    <citation type="submission" date="2018-07" db="EMBL/GenBank/DDBJ databases">
        <title>Genome sequence of Roseomonas fauriae ATCC 49958.</title>
        <authorList>
            <person name="Sant'Anna F.H."/>
            <person name="Baldani J.I."/>
            <person name="Zilli J.E."/>
            <person name="Reis V.M."/>
            <person name="Hartmann A."/>
            <person name="Cruz L."/>
            <person name="de Souza E.M."/>
            <person name="de Oliveira Pedrosa F."/>
            <person name="Passaglia L.M.P."/>
        </authorList>
    </citation>
    <scope>NUCLEOTIDE SEQUENCE [LARGE SCALE GENOMIC DNA]</scope>
    <source>
        <strain evidence="2 3">ATCC 49958</strain>
    </source>
</reference>
<dbReference type="Proteomes" id="UP000476837">
    <property type="component" value="Unassembled WGS sequence"/>
</dbReference>
<evidence type="ECO:0000313" key="3">
    <source>
        <dbReference type="Proteomes" id="UP000476837"/>
    </source>
</evidence>
<evidence type="ECO:0000256" key="1">
    <source>
        <dbReference type="SAM" id="Phobius"/>
    </source>
</evidence>
<proteinExistence type="predicted"/>
<name>A0A6L3AZZ3_AZOBR</name>
<gene>
    <name evidence="2" type="ORF">DS837_16060</name>
</gene>
<keyword evidence="1" id="KW-0812">Transmembrane</keyword>
<evidence type="ECO:0000313" key="2">
    <source>
        <dbReference type="EMBL" id="KAA0684984.1"/>
    </source>
</evidence>